<evidence type="ECO:0000259" key="3">
    <source>
        <dbReference type="PROSITE" id="PS50977"/>
    </source>
</evidence>
<feature type="DNA-binding region" description="H-T-H motif" evidence="2">
    <location>
        <begin position="24"/>
        <end position="43"/>
    </location>
</feature>
<dbReference type="InterPro" id="IPR050624">
    <property type="entry name" value="HTH-type_Tx_Regulator"/>
</dbReference>
<dbReference type="InterPro" id="IPR001647">
    <property type="entry name" value="HTH_TetR"/>
</dbReference>
<dbReference type="Pfam" id="PF14278">
    <property type="entry name" value="TetR_C_8"/>
    <property type="match status" value="1"/>
</dbReference>
<dbReference type="PROSITE" id="PS50977">
    <property type="entry name" value="HTH_TETR_2"/>
    <property type="match status" value="1"/>
</dbReference>
<dbReference type="EMBL" id="BCMJ01000011">
    <property type="protein sequence ID" value="GAX08952.1"/>
    <property type="molecule type" value="Genomic_DNA"/>
</dbReference>
<dbReference type="SUPFAM" id="SSF46689">
    <property type="entry name" value="Homeodomain-like"/>
    <property type="match status" value="1"/>
</dbReference>
<gene>
    <name evidence="4" type="primary">tetR_20</name>
    <name evidence="4" type="ORF">IWT5_02121</name>
</gene>
<dbReference type="PANTHER" id="PTHR43479:SF11">
    <property type="entry name" value="ACREF_ENVCD OPERON REPRESSOR-RELATED"/>
    <property type="match status" value="1"/>
</dbReference>
<dbReference type="Gene3D" id="1.10.357.10">
    <property type="entry name" value="Tetracycline Repressor, domain 2"/>
    <property type="match status" value="1"/>
</dbReference>
<dbReference type="PANTHER" id="PTHR43479">
    <property type="entry name" value="ACREF/ENVCD OPERON REPRESSOR-RELATED"/>
    <property type="match status" value="1"/>
</dbReference>
<keyword evidence="5" id="KW-1185">Reference proteome</keyword>
<dbReference type="AlphaFoldDB" id="A0A1Z5J549"/>
<dbReference type="Pfam" id="PF00440">
    <property type="entry name" value="TetR_N"/>
    <property type="match status" value="1"/>
</dbReference>
<feature type="domain" description="HTH tetR-type" evidence="3">
    <location>
        <begin position="1"/>
        <end position="61"/>
    </location>
</feature>
<comment type="caution">
    <text evidence="4">The sequence shown here is derived from an EMBL/GenBank/DDBJ whole genome shotgun (WGS) entry which is preliminary data.</text>
</comment>
<accession>A0A1Z5J549</accession>
<evidence type="ECO:0000313" key="4">
    <source>
        <dbReference type="EMBL" id="GAX08952.1"/>
    </source>
</evidence>
<dbReference type="Proteomes" id="UP000223370">
    <property type="component" value="Unassembled WGS sequence"/>
</dbReference>
<dbReference type="RefSeq" id="WP_180245731.1">
    <property type="nucleotide sequence ID" value="NZ_BCMJ01000011.1"/>
</dbReference>
<dbReference type="InterPro" id="IPR039532">
    <property type="entry name" value="TetR_C_Firmicutes"/>
</dbReference>
<proteinExistence type="predicted"/>
<evidence type="ECO:0000256" key="2">
    <source>
        <dbReference type="PROSITE-ProRule" id="PRU00335"/>
    </source>
</evidence>
<name>A0A1Z5J549_9LACO</name>
<evidence type="ECO:0000313" key="5">
    <source>
        <dbReference type="Proteomes" id="UP000223370"/>
    </source>
</evidence>
<dbReference type="InterPro" id="IPR009057">
    <property type="entry name" value="Homeodomain-like_sf"/>
</dbReference>
<keyword evidence="1 2" id="KW-0238">DNA-binding</keyword>
<reference evidence="4 5" key="1">
    <citation type="submission" date="2015-11" db="EMBL/GenBank/DDBJ databases">
        <title>Draft genome sequences of new species of the genus Lactobacillus isolated from orchardgrass silage.</title>
        <authorList>
            <person name="Tohno M."/>
            <person name="Tanizawa Y."/>
            <person name="Arita M."/>
        </authorList>
    </citation>
    <scope>NUCLEOTIDE SEQUENCE [LARGE SCALE GENOMIC DNA]</scope>
    <source>
        <strain evidence="4 5">IWT5</strain>
    </source>
</reference>
<organism evidence="4 5">
    <name type="scientific">Secundilactobacillus silagincola</name>
    <dbReference type="NCBI Taxonomy" id="1714681"/>
    <lineage>
        <taxon>Bacteria</taxon>
        <taxon>Bacillati</taxon>
        <taxon>Bacillota</taxon>
        <taxon>Bacilli</taxon>
        <taxon>Lactobacillales</taxon>
        <taxon>Lactobacillaceae</taxon>
        <taxon>Secundilactobacillus</taxon>
    </lineage>
</organism>
<dbReference type="GO" id="GO:0003677">
    <property type="term" value="F:DNA binding"/>
    <property type="evidence" value="ECO:0007669"/>
    <property type="project" value="UniProtKB-UniRule"/>
</dbReference>
<evidence type="ECO:0000256" key="1">
    <source>
        <dbReference type="ARBA" id="ARBA00023125"/>
    </source>
</evidence>
<protein>
    <submittedName>
        <fullName evidence="4">TetR family transcriptional regulator</fullName>
    </submittedName>
</protein>
<sequence length="193" mass="22281">MTTEEKVQKAFLSLMRQTSYTDITVTALAEKAGINRRTFYRHYSSIASVLTEFECNTVKTYCEMLTGRPFSTRRFIEAINQNIRNYYDFFDDLATNQKHNFFIEHFIDIIAYVFDAALKRPVEMSPGVFNMHIRFVAGGIMRVYLDWLHDSQPVSMEVLTAQLDKMVTAEFAGMKLKKSAEKGETSEQYVAMG</sequence>